<dbReference type="GO" id="GO:0005524">
    <property type="term" value="F:ATP binding"/>
    <property type="evidence" value="ECO:0007669"/>
    <property type="project" value="UniProtKB-KW"/>
</dbReference>
<dbReference type="SMART" id="SM00382">
    <property type="entry name" value="AAA"/>
    <property type="match status" value="2"/>
</dbReference>
<feature type="domain" description="ABC transporter" evidence="5">
    <location>
        <begin position="6"/>
        <end position="250"/>
    </location>
</feature>
<feature type="domain" description="ABC transporter" evidence="5">
    <location>
        <begin position="270"/>
        <end position="518"/>
    </location>
</feature>
<dbReference type="InterPro" id="IPR027417">
    <property type="entry name" value="P-loop_NTPase"/>
</dbReference>
<gene>
    <name evidence="6" type="ORF">GXW71_00495</name>
</gene>
<dbReference type="InterPro" id="IPR003593">
    <property type="entry name" value="AAA+_ATPase"/>
</dbReference>
<dbReference type="Pfam" id="PF00005">
    <property type="entry name" value="ABC_tran"/>
    <property type="match status" value="2"/>
</dbReference>
<proteinExistence type="predicted"/>
<dbReference type="InterPro" id="IPR017871">
    <property type="entry name" value="ABC_transporter-like_CS"/>
</dbReference>
<dbReference type="EMBL" id="JAAGBB010000001">
    <property type="protein sequence ID" value="MBR0662821.1"/>
    <property type="molecule type" value="Genomic_DNA"/>
</dbReference>
<dbReference type="Pfam" id="PF08352">
    <property type="entry name" value="oligo_HPY"/>
    <property type="match status" value="2"/>
</dbReference>
<dbReference type="RefSeq" id="WP_211850310.1">
    <property type="nucleotide sequence ID" value="NZ_JAAGBB010000001.1"/>
</dbReference>
<dbReference type="Gene3D" id="3.40.50.300">
    <property type="entry name" value="P-loop containing nucleotide triphosphate hydrolases"/>
    <property type="match status" value="2"/>
</dbReference>
<protein>
    <submittedName>
        <fullName evidence="6">ABC transporter ATP-binding protein</fullName>
    </submittedName>
</protein>
<evidence type="ECO:0000256" key="1">
    <source>
        <dbReference type="ARBA" id="ARBA00004417"/>
    </source>
</evidence>
<dbReference type="PANTHER" id="PTHR43776">
    <property type="entry name" value="TRANSPORT ATP-BINDING PROTEIN"/>
    <property type="match status" value="1"/>
</dbReference>
<dbReference type="SUPFAM" id="SSF52540">
    <property type="entry name" value="P-loop containing nucleoside triphosphate hydrolases"/>
    <property type="match status" value="2"/>
</dbReference>
<dbReference type="NCBIfam" id="NF007739">
    <property type="entry name" value="PRK10419.1"/>
    <property type="match status" value="2"/>
</dbReference>
<organism evidence="6 7">
    <name type="scientific">Plastoroseomonas hellenica</name>
    <dbReference type="NCBI Taxonomy" id="2687306"/>
    <lineage>
        <taxon>Bacteria</taxon>
        <taxon>Pseudomonadati</taxon>
        <taxon>Pseudomonadota</taxon>
        <taxon>Alphaproteobacteria</taxon>
        <taxon>Acetobacterales</taxon>
        <taxon>Acetobacteraceae</taxon>
        <taxon>Plastoroseomonas</taxon>
    </lineage>
</organism>
<dbReference type="InterPro" id="IPR013563">
    <property type="entry name" value="Oligopep_ABC_C"/>
</dbReference>
<keyword evidence="2" id="KW-0813">Transport</keyword>
<comment type="caution">
    <text evidence="6">The sequence shown here is derived from an EMBL/GenBank/DDBJ whole genome shotgun (WGS) entry which is preliminary data.</text>
</comment>
<keyword evidence="4 6" id="KW-0067">ATP-binding</keyword>
<dbReference type="InterPro" id="IPR050319">
    <property type="entry name" value="ABC_transp_ATP-bind"/>
</dbReference>
<dbReference type="CDD" id="cd03257">
    <property type="entry name" value="ABC_NikE_OppD_transporters"/>
    <property type="match status" value="2"/>
</dbReference>
<evidence type="ECO:0000256" key="2">
    <source>
        <dbReference type="ARBA" id="ARBA00022448"/>
    </source>
</evidence>
<keyword evidence="7" id="KW-1185">Reference proteome</keyword>
<dbReference type="NCBIfam" id="NF008453">
    <property type="entry name" value="PRK11308.1"/>
    <property type="match status" value="2"/>
</dbReference>
<dbReference type="PROSITE" id="PS50893">
    <property type="entry name" value="ABC_TRANSPORTER_2"/>
    <property type="match status" value="2"/>
</dbReference>
<evidence type="ECO:0000256" key="4">
    <source>
        <dbReference type="ARBA" id="ARBA00022840"/>
    </source>
</evidence>
<sequence length="529" mass="56265">MIAPLLAVSDLRVGAKPDIRAVDGVSFSMAPGEILALVGESGSGKTATARAVIGLLPPGLAVTGGRIAFAGAPLTPATLRPLRGPGIGMVFQEPMTSLNPALPIGVQMAEGLALHTRLRGAEIAAACRAMLDRVGIADPTACLRAFPHEFSGGMRQRIMLASVMLLRPRLLIADEPTTALDTLTQAEVLDLMVGLTREQGSAVLLITHNLGLVARYADRALVMRRGRVIEEGAARALLAAPREPYTRALVDALPRRGPPAIPRPPSEPLLRAEALAVDFAGRRRFFARGRAVQAVRGVDLAVHAGESVALVGGSGSGKTTLGRAMLRLVPASGGRVLFRGQDITAVRGAALLPFRLACQIVFQDPYSSLDPRMRIAEIVDEPLRLVPGLGAAERARRTDAMLDAVGLAEFGRRHPHELSGGQRQRVAIARALVREPAFVMADEPVSALDMTIQKQILTLLRDLQRARGFACLFISHDLAAVGEIADRVVVMQEGRIVEEGSRDAVFDAPRHAYTRALLDAAPRLEALVA</sequence>
<name>A0ABS5ERA1_9PROT</name>
<evidence type="ECO:0000313" key="6">
    <source>
        <dbReference type="EMBL" id="MBR0662821.1"/>
    </source>
</evidence>
<evidence type="ECO:0000259" key="5">
    <source>
        <dbReference type="PROSITE" id="PS50893"/>
    </source>
</evidence>
<dbReference type="InterPro" id="IPR003439">
    <property type="entry name" value="ABC_transporter-like_ATP-bd"/>
</dbReference>
<keyword evidence="3" id="KW-0547">Nucleotide-binding</keyword>
<comment type="subcellular location">
    <subcellularLocation>
        <location evidence="1">Cell inner membrane</location>
        <topology evidence="1">Peripheral membrane protein</topology>
    </subcellularLocation>
</comment>
<dbReference type="PROSITE" id="PS00211">
    <property type="entry name" value="ABC_TRANSPORTER_1"/>
    <property type="match status" value="2"/>
</dbReference>
<evidence type="ECO:0000256" key="3">
    <source>
        <dbReference type="ARBA" id="ARBA00022741"/>
    </source>
</evidence>
<evidence type="ECO:0000313" key="7">
    <source>
        <dbReference type="Proteomes" id="UP001196870"/>
    </source>
</evidence>
<dbReference type="Proteomes" id="UP001196870">
    <property type="component" value="Unassembled WGS sequence"/>
</dbReference>
<reference evidence="7" key="1">
    <citation type="journal article" date="2021" name="Syst. Appl. Microbiol.">
        <title>Roseomonas hellenica sp. nov., isolated from roots of wild-growing Alkanna tinctoria.</title>
        <authorList>
            <person name="Rat A."/>
            <person name="Naranjo H.D."/>
            <person name="Lebbe L."/>
            <person name="Cnockaert M."/>
            <person name="Krigas N."/>
            <person name="Grigoriadou K."/>
            <person name="Maloupa E."/>
            <person name="Willems A."/>
        </authorList>
    </citation>
    <scope>NUCLEOTIDE SEQUENCE [LARGE SCALE GENOMIC DNA]</scope>
    <source>
        <strain evidence="7">LMG 31523</strain>
    </source>
</reference>
<accession>A0ABS5ERA1</accession>